<gene>
    <name evidence="1" type="ORF">QFC19_005693</name>
</gene>
<evidence type="ECO:0000313" key="1">
    <source>
        <dbReference type="EMBL" id="KAJ9100160.1"/>
    </source>
</evidence>
<proteinExistence type="predicted"/>
<organism evidence="1 2">
    <name type="scientific">Naganishia cerealis</name>
    <dbReference type="NCBI Taxonomy" id="610337"/>
    <lineage>
        <taxon>Eukaryota</taxon>
        <taxon>Fungi</taxon>
        <taxon>Dikarya</taxon>
        <taxon>Basidiomycota</taxon>
        <taxon>Agaricomycotina</taxon>
        <taxon>Tremellomycetes</taxon>
        <taxon>Filobasidiales</taxon>
        <taxon>Filobasidiaceae</taxon>
        <taxon>Naganishia</taxon>
    </lineage>
</organism>
<protein>
    <submittedName>
        <fullName evidence="1">Uncharacterized protein</fullName>
    </submittedName>
</protein>
<name>A0ACC2VM56_9TREE</name>
<evidence type="ECO:0000313" key="2">
    <source>
        <dbReference type="Proteomes" id="UP001241377"/>
    </source>
</evidence>
<sequence>MISGLFLVHWAEAESLYAHSEVLLYRQYHNDLPHPQVLFGKFDLVYKLQEEYERTPFISVDGINFAYIPGDNGIFVVVVSRKNIDAMLAVLFLHQFYGTLCHYLCDSNTGGESASEANKPRLQKLHKDTIIDNFNLVYELFDECMDYGIVQLTDYNILKEYIKVEANRPKLVGVESIDADSSSDSSSDEETTKKKKNKNKQKKTIKEHKNVKSTHNQAVKTDVISPESTYINSSILRSSALSISWRPKGIFYAKNEIFIDMIESCEFAYDLESQFIKRNEIRGVCDVKCYLSGMPLCNLGFNETKISGIASSDDFDLEGNQLTSVEVEDAEEDQSSAKEHTHVPISNVQFHQCVDLSTVYRNNLIKFIPADHKFTLMSYRVEQQKQRRKLPLIMLKPTYVVNTAEKTVQVMCELSTHFKKRLRANNIQIVLPIDPHIFSPLASNPDFKYKAQLGDVSYKIDSSLLLWNIESLVGSQSSVKMMAQLNLDSCLETKELFSYIRRENTQFKNRPQPQEDDAGIDSLDQFYGVNGASSSLAPKLHELSKKTHNYSDINVKFTIPMLSYLGLKITYVKVEEEQMKYTCFPWIRYLTQSNYDTSLSQTNMSSNYVFNLGPSSFQVI</sequence>
<reference evidence="1" key="1">
    <citation type="submission" date="2023-04" db="EMBL/GenBank/DDBJ databases">
        <title>Draft Genome sequencing of Naganishia species isolated from polar environments using Oxford Nanopore Technology.</title>
        <authorList>
            <person name="Leo P."/>
            <person name="Venkateswaran K."/>
        </authorList>
    </citation>
    <scope>NUCLEOTIDE SEQUENCE</scope>
    <source>
        <strain evidence="1">MNA-CCFEE 5261</strain>
    </source>
</reference>
<dbReference type="EMBL" id="JASBWR010000065">
    <property type="protein sequence ID" value="KAJ9100160.1"/>
    <property type="molecule type" value="Genomic_DNA"/>
</dbReference>
<keyword evidence="2" id="KW-1185">Reference proteome</keyword>
<dbReference type="Proteomes" id="UP001241377">
    <property type="component" value="Unassembled WGS sequence"/>
</dbReference>
<comment type="caution">
    <text evidence="1">The sequence shown here is derived from an EMBL/GenBank/DDBJ whole genome shotgun (WGS) entry which is preliminary data.</text>
</comment>
<accession>A0ACC2VM56</accession>